<evidence type="ECO:0000313" key="2">
    <source>
        <dbReference type="EMBL" id="MBV4465889.1"/>
    </source>
</evidence>
<feature type="transmembrane region" description="Helical" evidence="1">
    <location>
        <begin position="29"/>
        <end position="48"/>
    </location>
</feature>
<evidence type="ECO:0000313" key="3">
    <source>
        <dbReference type="Proteomes" id="UP000886900"/>
    </source>
</evidence>
<accession>A0ABS6Q063</accession>
<comment type="caution">
    <text evidence="2">The sequence shown here is derived from an EMBL/GenBank/DDBJ whole genome shotgun (WGS) entry which is preliminary data.</text>
</comment>
<keyword evidence="1" id="KW-0812">Transmembrane</keyword>
<dbReference type="RefSeq" id="WP_217857863.1">
    <property type="nucleotide sequence ID" value="NZ_JAHSTV010000010.1"/>
</dbReference>
<gene>
    <name evidence="2" type="ORF">KVG95_21405</name>
</gene>
<reference evidence="2" key="1">
    <citation type="submission" date="2021-06" db="EMBL/GenBank/DDBJ databases">
        <title>Updating the genus Pseudomonas: Description of 43 new species and partition of the Pseudomonas putida group.</title>
        <authorList>
            <person name="Girard L."/>
            <person name="Lood C."/>
            <person name="Vandamme P."/>
            <person name="Rokni-Zadeh H."/>
            <person name="Van Noort V."/>
            <person name="Hofte M."/>
            <person name="Lavigne R."/>
            <person name="De Mot R."/>
        </authorList>
    </citation>
    <scope>NUCLEOTIDE SEQUENCE</scope>
    <source>
        <strain evidence="2">SWRI79</strain>
    </source>
</reference>
<protein>
    <submittedName>
        <fullName evidence="2">Uncharacterized protein</fullName>
    </submittedName>
</protein>
<evidence type="ECO:0000256" key="1">
    <source>
        <dbReference type="SAM" id="Phobius"/>
    </source>
</evidence>
<proteinExistence type="predicted"/>
<dbReference type="InterPro" id="IPR004695">
    <property type="entry name" value="SLAC1/Mae1/Ssu1/TehA"/>
</dbReference>
<dbReference type="Pfam" id="PF03595">
    <property type="entry name" value="SLAC1"/>
    <property type="match status" value="1"/>
</dbReference>
<keyword evidence="1" id="KW-1133">Transmembrane helix</keyword>
<keyword evidence="1" id="KW-0472">Membrane</keyword>
<sequence>MALRDLTAINAGTKPLGQLSRPQDVIRQFMLNGFAVTMGTSILALALAQLPLAIPGLQSIAEGHWMLNIVLF</sequence>
<organism evidence="2 3">
    <name type="scientific">Pseudomonas farris</name>
    <dbReference type="NCBI Taxonomy" id="2841207"/>
    <lineage>
        <taxon>Bacteria</taxon>
        <taxon>Pseudomonadati</taxon>
        <taxon>Pseudomonadota</taxon>
        <taxon>Gammaproteobacteria</taxon>
        <taxon>Pseudomonadales</taxon>
        <taxon>Pseudomonadaceae</taxon>
        <taxon>Pseudomonas</taxon>
    </lineage>
</organism>
<name>A0ABS6Q063_9PSED</name>
<dbReference type="Proteomes" id="UP000886900">
    <property type="component" value="Unassembled WGS sequence"/>
</dbReference>
<keyword evidence="3" id="KW-1185">Reference proteome</keyword>
<dbReference type="EMBL" id="JAHSTV010000010">
    <property type="protein sequence ID" value="MBV4465889.1"/>
    <property type="molecule type" value="Genomic_DNA"/>
</dbReference>